<evidence type="ECO:0000256" key="1">
    <source>
        <dbReference type="SAM" id="MobiDB-lite"/>
    </source>
</evidence>
<sequence length="70" mass="7382">MVIFTTTTPATNGASSGSYNKPPILPPETLTNILSAVELLSAMWSGSPESIRLKEALPEEIVLGLKANLV</sequence>
<dbReference type="AlphaFoldDB" id="A0A077R6A3"/>
<feature type="compositionally biased region" description="Polar residues" evidence="1">
    <location>
        <begin position="1"/>
        <end position="19"/>
    </location>
</feature>
<reference evidence="2" key="1">
    <citation type="journal article" date="2014" name="Genome Biol. Evol.">
        <title>Gene Loss Rather Than Gene Gain Is Associated with a Host Jump from Monocots to Dicots in the Smut Fungus Melanopsichium pennsylvanicum.</title>
        <authorList>
            <person name="Sharma R."/>
            <person name="Mishra B."/>
            <person name="Runge F."/>
            <person name="Thines M."/>
        </authorList>
    </citation>
    <scope>NUCLEOTIDE SEQUENCE</scope>
    <source>
        <strain evidence="2">4</strain>
    </source>
</reference>
<organism evidence="2">
    <name type="scientific">Melanopsichium pennsylvanicum 4</name>
    <dbReference type="NCBI Taxonomy" id="1398559"/>
    <lineage>
        <taxon>Eukaryota</taxon>
        <taxon>Fungi</taxon>
        <taxon>Dikarya</taxon>
        <taxon>Basidiomycota</taxon>
        <taxon>Ustilaginomycotina</taxon>
        <taxon>Ustilaginomycetes</taxon>
        <taxon>Ustilaginales</taxon>
        <taxon>Ustilaginaceae</taxon>
        <taxon>Melanopsichium</taxon>
    </lineage>
</organism>
<feature type="region of interest" description="Disordered" evidence="1">
    <location>
        <begin position="1"/>
        <end position="22"/>
    </location>
</feature>
<proteinExistence type="predicted"/>
<protein>
    <submittedName>
        <fullName evidence="2">Uncharacterized protein</fullName>
    </submittedName>
</protein>
<dbReference type="EMBL" id="HG529623">
    <property type="protein sequence ID" value="CDI54656.1"/>
    <property type="molecule type" value="Genomic_DNA"/>
</dbReference>
<evidence type="ECO:0000313" key="2">
    <source>
        <dbReference type="EMBL" id="CDI54656.1"/>
    </source>
</evidence>
<accession>A0A077R6A3</accession>
<name>A0A077R6A3_9BASI</name>